<accession>A0A1H7TVG3</accession>
<dbReference type="Pfam" id="PF01968">
    <property type="entry name" value="Hydantoinase_A"/>
    <property type="match status" value="1"/>
</dbReference>
<evidence type="ECO:0000259" key="1">
    <source>
        <dbReference type="Pfam" id="PF01968"/>
    </source>
</evidence>
<proteinExistence type="predicted"/>
<dbReference type="InterPro" id="IPR045079">
    <property type="entry name" value="Oxoprolinase-like"/>
</dbReference>
<evidence type="ECO:0000259" key="2">
    <source>
        <dbReference type="Pfam" id="PF05378"/>
    </source>
</evidence>
<dbReference type="OrthoDB" id="9768323at2"/>
<feature type="domain" description="Hydantoinase/oxoprolinase N-terminal" evidence="2">
    <location>
        <begin position="37"/>
        <end position="206"/>
    </location>
</feature>
<dbReference type="EMBL" id="FOAZ01000014">
    <property type="protein sequence ID" value="SEL87917.1"/>
    <property type="molecule type" value="Genomic_DNA"/>
</dbReference>
<sequence>MTPTTPTTTTPTTTTPSATILRADVPARTAPGARDLRVGIDVGGTNTDAVVLTADGRVVARTKQPTSADVTTGLRSALTAVLDSLGEHAGRVGRVMLGTTHATNAILERRGLGRVAAIRLGGPATTSVPPLQSWPGDLAAALSAGSVVLPGGHYVDGRPISALDEDRLRAFLDTVAGQVDAVALTGVFSPAFTDHELAAAELVRKHLGDAVQVSMSHEVGSLGLLERENATVLNAALYQVIATVRDGLQQTLAARDLDAATYFAQNDGTLMTMDYAADYPVLTIGSGPSNSIRGAACLSGLDDAIVADVGGTSTDFGVLVSGFPRESAAGVEIGGVRTNFRMPDILALAVGGGTVVGPDGQVGPQSVGYRISREAFVFGGATATLTDAGVLAGRGTGLSAERIPGRAHARLRQALADAEAMLADAVDRITLGKADRPLVVVGGGAFLIPDDLPGVSEVVRPDHGDVANAVGAAIAMVSGTVETIIPAGHGRAETIAAAEEAACHRAIQAGGAPSGVEVVEINEVPLSYLNEPALRLRVKAAGPLGDL</sequence>
<name>A0A1H7TVG3_STRJI</name>
<reference evidence="4" key="1">
    <citation type="submission" date="2016-10" db="EMBL/GenBank/DDBJ databases">
        <authorList>
            <person name="Varghese N."/>
        </authorList>
    </citation>
    <scope>NUCLEOTIDE SEQUENCE [LARGE SCALE GENOMIC DNA]</scope>
    <source>
        <strain evidence="4">DSM 45096 / BCRC 16803 / CGMCC 4.1857 / CIP 109030 / JCM 12277 / KCTC 19219 / NBRC 100920 / 33214</strain>
    </source>
</reference>
<evidence type="ECO:0000313" key="3">
    <source>
        <dbReference type="EMBL" id="SEL87917.1"/>
    </source>
</evidence>
<evidence type="ECO:0000313" key="4">
    <source>
        <dbReference type="Proteomes" id="UP000183015"/>
    </source>
</evidence>
<protein>
    <submittedName>
        <fullName evidence="3">Hydantoinase/oxoprolinase</fullName>
    </submittedName>
</protein>
<keyword evidence="4" id="KW-1185">Reference proteome</keyword>
<dbReference type="GO" id="GO:0016787">
    <property type="term" value="F:hydrolase activity"/>
    <property type="evidence" value="ECO:0007669"/>
    <property type="project" value="InterPro"/>
</dbReference>
<dbReference type="InterPro" id="IPR043129">
    <property type="entry name" value="ATPase_NBD"/>
</dbReference>
<dbReference type="RefSeq" id="WP_082015419.1">
    <property type="nucleotide sequence ID" value="NZ_BBPN01000035.1"/>
</dbReference>
<dbReference type="SUPFAM" id="SSF53067">
    <property type="entry name" value="Actin-like ATPase domain"/>
    <property type="match status" value="1"/>
</dbReference>
<dbReference type="Gene3D" id="3.30.420.40">
    <property type="match status" value="1"/>
</dbReference>
<dbReference type="PANTHER" id="PTHR11365:SF10">
    <property type="entry name" value="HYDANTOINASE_OXOPROLINASE"/>
    <property type="match status" value="1"/>
</dbReference>
<feature type="domain" description="Hydantoinase A/oxoprolinase" evidence="1">
    <location>
        <begin position="227"/>
        <end position="394"/>
    </location>
</feature>
<dbReference type="Pfam" id="PF05378">
    <property type="entry name" value="Hydant_A_N"/>
    <property type="match status" value="1"/>
</dbReference>
<dbReference type="PANTHER" id="PTHR11365">
    <property type="entry name" value="5-OXOPROLINASE RELATED"/>
    <property type="match status" value="1"/>
</dbReference>
<dbReference type="InterPro" id="IPR002821">
    <property type="entry name" value="Hydantoinase_A"/>
</dbReference>
<dbReference type="InterPro" id="IPR008040">
    <property type="entry name" value="Hydant_A_N"/>
</dbReference>
<dbReference type="STRING" id="235985.SAMN05414137_114189"/>
<organism evidence="3 4">
    <name type="scientific">Streptacidiphilus jiangxiensis</name>
    <dbReference type="NCBI Taxonomy" id="235985"/>
    <lineage>
        <taxon>Bacteria</taxon>
        <taxon>Bacillati</taxon>
        <taxon>Actinomycetota</taxon>
        <taxon>Actinomycetes</taxon>
        <taxon>Kitasatosporales</taxon>
        <taxon>Streptomycetaceae</taxon>
        <taxon>Streptacidiphilus</taxon>
    </lineage>
</organism>
<dbReference type="AlphaFoldDB" id="A0A1H7TVG3"/>
<dbReference type="Proteomes" id="UP000183015">
    <property type="component" value="Unassembled WGS sequence"/>
</dbReference>
<dbReference type="eggNOG" id="COG0145">
    <property type="taxonomic scope" value="Bacteria"/>
</dbReference>
<gene>
    <name evidence="3" type="ORF">SAMN05414137_114189</name>
</gene>